<evidence type="ECO:0000256" key="1">
    <source>
        <dbReference type="ARBA" id="ARBA00001633"/>
    </source>
</evidence>
<dbReference type="RefSeq" id="WP_379011727.1">
    <property type="nucleotide sequence ID" value="NZ_JBHSDC010000002.1"/>
</dbReference>
<organism evidence="10 11">
    <name type="scientific">Parasediminibacterium paludis</name>
    <dbReference type="NCBI Taxonomy" id="908966"/>
    <lineage>
        <taxon>Bacteria</taxon>
        <taxon>Pseudomonadati</taxon>
        <taxon>Bacteroidota</taxon>
        <taxon>Chitinophagia</taxon>
        <taxon>Chitinophagales</taxon>
        <taxon>Chitinophagaceae</taxon>
        <taxon>Parasediminibacterium</taxon>
    </lineage>
</organism>
<evidence type="ECO:0000256" key="3">
    <source>
        <dbReference type="ARBA" id="ARBA00012362"/>
    </source>
</evidence>
<keyword evidence="11" id="KW-1185">Reference proteome</keyword>
<dbReference type="InterPro" id="IPR013785">
    <property type="entry name" value="Aldolase_TIM"/>
</dbReference>
<gene>
    <name evidence="10" type="primary">trpC</name>
    <name evidence="10" type="ORF">ACFOW1_01365</name>
</gene>
<dbReference type="Gene3D" id="3.20.20.70">
    <property type="entry name" value="Aldolase class I"/>
    <property type="match status" value="1"/>
</dbReference>
<dbReference type="EMBL" id="JBHSDC010000002">
    <property type="protein sequence ID" value="MFC4230520.1"/>
    <property type="molecule type" value="Genomic_DNA"/>
</dbReference>
<evidence type="ECO:0000259" key="9">
    <source>
        <dbReference type="Pfam" id="PF00218"/>
    </source>
</evidence>
<dbReference type="InterPro" id="IPR013798">
    <property type="entry name" value="Indole-3-glycerol_P_synth_dom"/>
</dbReference>
<dbReference type="Pfam" id="PF00218">
    <property type="entry name" value="IGPS"/>
    <property type="match status" value="1"/>
</dbReference>
<dbReference type="SUPFAM" id="SSF51366">
    <property type="entry name" value="Ribulose-phoshate binding barrel"/>
    <property type="match status" value="1"/>
</dbReference>
<keyword evidence="5" id="KW-0210">Decarboxylase</keyword>
<keyword evidence="6" id="KW-0822">Tryptophan biosynthesis</keyword>
<evidence type="ECO:0000256" key="7">
    <source>
        <dbReference type="ARBA" id="ARBA00023141"/>
    </source>
</evidence>
<keyword evidence="8 10" id="KW-0456">Lyase</keyword>
<evidence type="ECO:0000256" key="8">
    <source>
        <dbReference type="ARBA" id="ARBA00023239"/>
    </source>
</evidence>
<dbReference type="Proteomes" id="UP001595906">
    <property type="component" value="Unassembled WGS sequence"/>
</dbReference>
<dbReference type="PANTHER" id="PTHR22854:SF2">
    <property type="entry name" value="INDOLE-3-GLYCEROL-PHOSPHATE SYNTHASE"/>
    <property type="match status" value="1"/>
</dbReference>
<keyword evidence="7" id="KW-0057">Aromatic amino acid biosynthesis</keyword>
<comment type="catalytic activity">
    <reaction evidence="1">
        <text>1-(2-carboxyphenylamino)-1-deoxy-D-ribulose 5-phosphate + H(+) = (1S,2R)-1-C-(indol-3-yl)glycerol 3-phosphate + CO2 + H2O</text>
        <dbReference type="Rhea" id="RHEA:23476"/>
        <dbReference type="ChEBI" id="CHEBI:15377"/>
        <dbReference type="ChEBI" id="CHEBI:15378"/>
        <dbReference type="ChEBI" id="CHEBI:16526"/>
        <dbReference type="ChEBI" id="CHEBI:58613"/>
        <dbReference type="ChEBI" id="CHEBI:58866"/>
        <dbReference type="EC" id="4.1.1.48"/>
    </reaction>
</comment>
<accession>A0ABV8PTF9</accession>
<dbReference type="InterPro" id="IPR011060">
    <property type="entry name" value="RibuloseP-bd_barrel"/>
</dbReference>
<evidence type="ECO:0000313" key="10">
    <source>
        <dbReference type="EMBL" id="MFC4230520.1"/>
    </source>
</evidence>
<name>A0ABV8PTF9_9BACT</name>
<dbReference type="NCBIfam" id="NF001377">
    <property type="entry name" value="PRK00278.2-4"/>
    <property type="match status" value="1"/>
</dbReference>
<evidence type="ECO:0000256" key="4">
    <source>
        <dbReference type="ARBA" id="ARBA00022605"/>
    </source>
</evidence>
<evidence type="ECO:0000313" key="11">
    <source>
        <dbReference type="Proteomes" id="UP001595906"/>
    </source>
</evidence>
<sequence>MNILDKIVAYKKGEVAAAKANKSIAELEKMPLFSKPVLSLKQFLLDDAKTGIIAEYKRQSPSKGIINATATVEDVTAAYAQYGASGISVLTDTNFFGGSLVDLQKATFNQVPLLRKDFMIDEYQFIEAKAHGAAVVLLIAACLTPKEVQHFATFAQNIGLEVLLEIHNEQELAHICDEVDLVGVNNRNLKDFIVNIDASIELIKSIPTSKVAVAESGINSTDTIVTLRQAGFRGFLIGENFMKQPQPSIAFADFVHELKTKLP</sequence>
<evidence type="ECO:0000256" key="6">
    <source>
        <dbReference type="ARBA" id="ARBA00022822"/>
    </source>
</evidence>
<dbReference type="InterPro" id="IPR045186">
    <property type="entry name" value="Indole-3-glycerol_P_synth"/>
</dbReference>
<proteinExistence type="predicted"/>
<evidence type="ECO:0000256" key="5">
    <source>
        <dbReference type="ARBA" id="ARBA00022793"/>
    </source>
</evidence>
<comment type="pathway">
    <text evidence="2">Amino-acid biosynthesis; L-tryptophan biosynthesis; L-tryptophan from chorismate: step 4/5.</text>
</comment>
<reference evidence="11" key="1">
    <citation type="journal article" date="2019" name="Int. J. Syst. Evol. Microbiol.">
        <title>The Global Catalogue of Microorganisms (GCM) 10K type strain sequencing project: providing services to taxonomists for standard genome sequencing and annotation.</title>
        <authorList>
            <consortium name="The Broad Institute Genomics Platform"/>
            <consortium name="The Broad Institute Genome Sequencing Center for Infectious Disease"/>
            <person name="Wu L."/>
            <person name="Ma J."/>
        </authorList>
    </citation>
    <scope>NUCLEOTIDE SEQUENCE [LARGE SCALE GENOMIC DNA]</scope>
    <source>
        <strain evidence="11">CECT 8010</strain>
    </source>
</reference>
<comment type="caution">
    <text evidence="10">The sequence shown here is derived from an EMBL/GenBank/DDBJ whole genome shotgun (WGS) entry which is preliminary data.</text>
</comment>
<keyword evidence="4" id="KW-0028">Amino-acid biosynthesis</keyword>
<dbReference type="PANTHER" id="PTHR22854">
    <property type="entry name" value="TRYPTOPHAN BIOSYNTHESIS PROTEIN"/>
    <property type="match status" value="1"/>
</dbReference>
<dbReference type="GO" id="GO:0004425">
    <property type="term" value="F:indole-3-glycerol-phosphate synthase activity"/>
    <property type="evidence" value="ECO:0007669"/>
    <property type="project" value="UniProtKB-EC"/>
</dbReference>
<evidence type="ECO:0000256" key="2">
    <source>
        <dbReference type="ARBA" id="ARBA00004696"/>
    </source>
</evidence>
<feature type="domain" description="Indole-3-glycerol phosphate synthase" evidence="9">
    <location>
        <begin position="4"/>
        <end position="247"/>
    </location>
</feature>
<dbReference type="CDD" id="cd00331">
    <property type="entry name" value="IGPS"/>
    <property type="match status" value="1"/>
</dbReference>
<dbReference type="EC" id="4.1.1.48" evidence="3"/>
<protein>
    <recommendedName>
        <fullName evidence="3">indole-3-glycerol-phosphate synthase</fullName>
        <ecNumber evidence="3">4.1.1.48</ecNumber>
    </recommendedName>
</protein>